<dbReference type="Gene3D" id="3.40.50.1820">
    <property type="entry name" value="alpha/beta hydrolase"/>
    <property type="match status" value="1"/>
</dbReference>
<comment type="similarity">
    <text evidence="1">Belongs to the type-B carboxylesterase/lipase family.</text>
</comment>
<evidence type="ECO:0000313" key="6">
    <source>
        <dbReference type="EMBL" id="PNH08986.1"/>
    </source>
</evidence>
<comment type="caution">
    <text evidence="6">The sequence shown here is derived from an EMBL/GenBank/DDBJ whole genome shotgun (WGS) entry which is preliminary data.</text>
</comment>
<dbReference type="OrthoDB" id="2012139at2759"/>
<feature type="compositionally biased region" description="Pro residues" evidence="3">
    <location>
        <begin position="242"/>
        <end position="251"/>
    </location>
</feature>
<dbReference type="InterPro" id="IPR029058">
    <property type="entry name" value="AB_hydrolase_fold"/>
</dbReference>
<organism evidence="6 7">
    <name type="scientific">Tetrabaena socialis</name>
    <dbReference type="NCBI Taxonomy" id="47790"/>
    <lineage>
        <taxon>Eukaryota</taxon>
        <taxon>Viridiplantae</taxon>
        <taxon>Chlorophyta</taxon>
        <taxon>core chlorophytes</taxon>
        <taxon>Chlorophyceae</taxon>
        <taxon>CS clade</taxon>
        <taxon>Chlamydomonadales</taxon>
        <taxon>Tetrabaenaceae</taxon>
        <taxon>Tetrabaena</taxon>
    </lineage>
</organism>
<dbReference type="InterPro" id="IPR002018">
    <property type="entry name" value="CarbesteraseB"/>
</dbReference>
<keyword evidence="7" id="KW-1185">Reference proteome</keyword>
<dbReference type="EMBL" id="PGGS01000109">
    <property type="protein sequence ID" value="PNH08986.1"/>
    <property type="molecule type" value="Genomic_DNA"/>
</dbReference>
<keyword evidence="2" id="KW-0378">Hydrolase</keyword>
<gene>
    <name evidence="6" type="ORF">TSOC_004437</name>
</gene>
<evidence type="ECO:0000256" key="2">
    <source>
        <dbReference type="ARBA" id="ARBA00022801"/>
    </source>
</evidence>
<dbReference type="GO" id="GO:0052689">
    <property type="term" value="F:carboxylic ester hydrolase activity"/>
    <property type="evidence" value="ECO:0007669"/>
    <property type="project" value="TreeGrafter"/>
</dbReference>
<feature type="compositionally biased region" description="Basic residues" evidence="3">
    <location>
        <begin position="252"/>
        <end position="262"/>
    </location>
</feature>
<evidence type="ECO:0000256" key="4">
    <source>
        <dbReference type="SAM" id="SignalP"/>
    </source>
</evidence>
<dbReference type="Proteomes" id="UP000236333">
    <property type="component" value="Unassembled WGS sequence"/>
</dbReference>
<evidence type="ECO:0000313" key="7">
    <source>
        <dbReference type="Proteomes" id="UP000236333"/>
    </source>
</evidence>
<protein>
    <recommendedName>
        <fullName evidence="5">Carboxylesterase type B domain-containing protein</fullName>
    </recommendedName>
</protein>
<evidence type="ECO:0000256" key="1">
    <source>
        <dbReference type="ARBA" id="ARBA00005964"/>
    </source>
</evidence>
<keyword evidence="4" id="KW-0732">Signal</keyword>
<name>A0A2J8A8W9_9CHLO</name>
<sequence>MGVMAKEGLIFLLGDILASGALSFEQWRSALKGWFHVPPQFESRIYEQYNADRYYGSWTYAANAAITDGAFHCATRRAANYFSVQAPVHVFVVQETRPNSGCSVKQEYGTSGADFTPELVDALGAFHGYDVPLQFMNPYATPRINGNCSYTPNEAQLSSFMSGVWSAMAATGSPLPPLSRTLAAPQLQNISWPQWTSTSQQLLNLDFAGPQIVDLTAETLTCKVWDDMMDYFDSVGTFYPTESPPPPPPPAKAKRPPPRKLGRQSPPYMRG</sequence>
<feature type="domain" description="Carboxylesterase type B" evidence="5">
    <location>
        <begin position="37"/>
        <end position="210"/>
    </location>
</feature>
<dbReference type="PANTHER" id="PTHR43918:SF4">
    <property type="entry name" value="CARBOXYLIC ESTER HYDROLASE"/>
    <property type="match status" value="1"/>
</dbReference>
<dbReference type="PANTHER" id="PTHR43918">
    <property type="entry name" value="ACETYLCHOLINESTERASE"/>
    <property type="match status" value="1"/>
</dbReference>
<evidence type="ECO:0000259" key="5">
    <source>
        <dbReference type="Pfam" id="PF00135"/>
    </source>
</evidence>
<feature type="signal peptide" evidence="4">
    <location>
        <begin position="1"/>
        <end position="23"/>
    </location>
</feature>
<evidence type="ECO:0000256" key="3">
    <source>
        <dbReference type="SAM" id="MobiDB-lite"/>
    </source>
</evidence>
<feature type="region of interest" description="Disordered" evidence="3">
    <location>
        <begin position="239"/>
        <end position="271"/>
    </location>
</feature>
<reference evidence="6 7" key="1">
    <citation type="journal article" date="2017" name="Mol. Biol. Evol.">
        <title>The 4-celled Tetrabaena socialis nuclear genome reveals the essential components for genetic control of cell number at the origin of multicellularity in the volvocine lineage.</title>
        <authorList>
            <person name="Featherston J."/>
            <person name="Arakaki Y."/>
            <person name="Hanschen E.R."/>
            <person name="Ferris P.J."/>
            <person name="Michod R.E."/>
            <person name="Olson B.J.S.C."/>
            <person name="Nozaki H."/>
            <person name="Durand P.M."/>
        </authorList>
    </citation>
    <scope>NUCLEOTIDE SEQUENCE [LARGE SCALE GENOMIC DNA]</scope>
    <source>
        <strain evidence="6 7">NIES-571</strain>
    </source>
</reference>
<dbReference type="AlphaFoldDB" id="A0A2J8A8W9"/>
<feature type="chain" id="PRO_5014342427" description="Carboxylesterase type B domain-containing protein" evidence="4">
    <location>
        <begin position="24"/>
        <end position="271"/>
    </location>
</feature>
<dbReference type="Pfam" id="PF00135">
    <property type="entry name" value="COesterase"/>
    <property type="match status" value="1"/>
</dbReference>
<proteinExistence type="inferred from homology"/>
<dbReference type="InterPro" id="IPR050654">
    <property type="entry name" value="AChE-related_enzymes"/>
</dbReference>
<accession>A0A2J8A8W9</accession>
<dbReference type="SUPFAM" id="SSF53474">
    <property type="entry name" value="alpha/beta-Hydrolases"/>
    <property type="match status" value="1"/>
</dbReference>